<name>A0ABY7SW78_9RHOB</name>
<dbReference type="RefSeq" id="WP_272859398.1">
    <property type="nucleotide sequence ID" value="NZ_CP067134.1"/>
</dbReference>
<evidence type="ECO:0000313" key="1">
    <source>
        <dbReference type="EMBL" id="WCR11295.1"/>
    </source>
</evidence>
<organism evidence="1 2">
    <name type="scientific">Paracoccus stylophorae</name>
    <dbReference type="NCBI Taxonomy" id="659350"/>
    <lineage>
        <taxon>Bacteria</taxon>
        <taxon>Pseudomonadati</taxon>
        <taxon>Pseudomonadota</taxon>
        <taxon>Alphaproteobacteria</taxon>
        <taxon>Rhodobacterales</taxon>
        <taxon>Paracoccaceae</taxon>
        <taxon>Paracoccus</taxon>
    </lineage>
</organism>
<evidence type="ECO:0000313" key="2">
    <source>
        <dbReference type="Proteomes" id="UP001218412"/>
    </source>
</evidence>
<protein>
    <submittedName>
        <fullName evidence="1">DUF2478 domain-containing protein</fullName>
    </submittedName>
</protein>
<reference evidence="1 2" key="1">
    <citation type="submission" date="2021-01" db="EMBL/GenBank/DDBJ databases">
        <title>Biogeographic distribution of Paracoccus.</title>
        <authorList>
            <person name="Hollensteiner J."/>
            <person name="Leineberger J."/>
            <person name="Brinkhoff T."/>
            <person name="Daniel R."/>
        </authorList>
    </citation>
    <scope>NUCLEOTIDE SEQUENCE [LARGE SCALE GENOMIC DNA]</scope>
    <source>
        <strain evidence="1 2">LMG25392</strain>
    </source>
</reference>
<accession>A0ABY7SW78</accession>
<keyword evidence="2" id="KW-1185">Reference proteome</keyword>
<dbReference type="EMBL" id="CP067134">
    <property type="protein sequence ID" value="WCR11295.1"/>
    <property type="molecule type" value="Genomic_DNA"/>
</dbReference>
<dbReference type="Pfam" id="PF10649">
    <property type="entry name" value="DUF2478"/>
    <property type="match status" value="1"/>
</dbReference>
<dbReference type="InterPro" id="IPR018912">
    <property type="entry name" value="DUF2478"/>
</dbReference>
<gene>
    <name evidence="1" type="ORF">JHW45_02510</name>
</gene>
<proteinExistence type="predicted"/>
<dbReference type="Proteomes" id="UP001218412">
    <property type="component" value="Chromosome"/>
</dbReference>
<sequence>MLGWFTLSADAAPGAADDLLLRLARDLGDAGLRVTGAVQRNTDHGADCECDMDVIVLGEEDRPIRISQSLGTGSQGCRLDAGALEMAAVRVGAKLAGAELVIVPKFGRQEAAGRGFRSVIAQAVSDGVPVLLHVPAEQQRDFAAFGGDLAERVAPERLGDWCLARTAGPA</sequence>